<dbReference type="InterPro" id="IPR036188">
    <property type="entry name" value="FAD/NAD-bd_sf"/>
</dbReference>
<dbReference type="Gene3D" id="3.50.50.60">
    <property type="entry name" value="FAD/NAD(P)-binding domain"/>
    <property type="match status" value="1"/>
</dbReference>
<feature type="domain" description="Rieske" evidence="7">
    <location>
        <begin position="421"/>
        <end position="503"/>
    </location>
</feature>
<feature type="region of interest" description="Disordered" evidence="6">
    <location>
        <begin position="508"/>
        <end position="537"/>
    </location>
</feature>
<dbReference type="CDD" id="cd03477">
    <property type="entry name" value="Rieske_YhfW_C"/>
    <property type="match status" value="1"/>
</dbReference>
<dbReference type="InterPro" id="IPR036922">
    <property type="entry name" value="Rieske_2Fe-2S_sf"/>
</dbReference>
<dbReference type="Pfam" id="PF00355">
    <property type="entry name" value="Rieske"/>
    <property type="match status" value="1"/>
</dbReference>
<dbReference type="Pfam" id="PF01266">
    <property type="entry name" value="DAO"/>
    <property type="match status" value="1"/>
</dbReference>
<keyword evidence="1" id="KW-0001">2Fe-2S</keyword>
<keyword evidence="2" id="KW-0479">Metal-binding</keyword>
<dbReference type="InterPro" id="IPR005805">
    <property type="entry name" value="Rieske_Fe-S_prot_C"/>
</dbReference>
<dbReference type="PROSITE" id="PS51296">
    <property type="entry name" value="RIESKE"/>
    <property type="match status" value="1"/>
</dbReference>
<evidence type="ECO:0000256" key="2">
    <source>
        <dbReference type="ARBA" id="ARBA00022723"/>
    </source>
</evidence>
<dbReference type="EC" id="1.1.1.-" evidence="8"/>
<reference evidence="8 9" key="1">
    <citation type="journal article" date="2004" name="Science">
        <title>A predator unmasked: life cycle of Bdellovibrio bacteriovorus from a genomic perspective.</title>
        <authorList>
            <person name="Rendulic S."/>
            <person name="Jagtap P."/>
            <person name="Rosinus A."/>
            <person name="Eppinger M."/>
            <person name="Baar C."/>
            <person name="Lanz C."/>
            <person name="Keller H."/>
            <person name="Lambert C."/>
            <person name="Evans K.J."/>
            <person name="Goesmann A."/>
            <person name="Meyer F."/>
            <person name="Sockett R.E."/>
            <person name="Schuster S.C."/>
        </authorList>
    </citation>
    <scope>NUCLEOTIDE SEQUENCE [LARGE SCALE GENOMIC DNA]</scope>
    <source>
        <strain evidence="9">ATCC 15356 / DSM 50701 / NCIMB 9529 / HD100</strain>
    </source>
</reference>
<dbReference type="GeneID" id="93013178"/>
<dbReference type="InterPro" id="IPR006076">
    <property type="entry name" value="FAD-dep_OxRdtase"/>
</dbReference>
<dbReference type="Proteomes" id="UP000008080">
    <property type="component" value="Chromosome"/>
</dbReference>
<dbReference type="KEGG" id="bba:Bd2246"/>
<name>Q6MKY0_BDEBA</name>
<evidence type="ECO:0000259" key="7">
    <source>
        <dbReference type="PROSITE" id="PS51296"/>
    </source>
</evidence>
<dbReference type="STRING" id="264462.Bd2246"/>
<keyword evidence="5" id="KW-1015">Disulfide bond</keyword>
<keyword evidence="8" id="KW-0560">Oxidoreductase</keyword>
<organism evidence="8 9">
    <name type="scientific">Bdellovibrio bacteriovorus (strain ATCC 15356 / DSM 50701 / NCIMB 9529 / HD100)</name>
    <dbReference type="NCBI Taxonomy" id="264462"/>
    <lineage>
        <taxon>Bacteria</taxon>
        <taxon>Pseudomonadati</taxon>
        <taxon>Bdellovibrionota</taxon>
        <taxon>Bdellovibrionia</taxon>
        <taxon>Bdellovibrionales</taxon>
        <taxon>Pseudobdellovibrionaceae</taxon>
        <taxon>Bdellovibrio</taxon>
    </lineage>
</organism>
<proteinExistence type="predicted"/>
<dbReference type="HOGENOM" id="CLU_007884_15_1_7"/>
<dbReference type="AlphaFoldDB" id="Q6MKY0"/>
<dbReference type="GO" id="GO:0005737">
    <property type="term" value="C:cytoplasm"/>
    <property type="evidence" value="ECO:0007669"/>
    <property type="project" value="TreeGrafter"/>
</dbReference>
<dbReference type="InterPro" id="IPR017941">
    <property type="entry name" value="Rieske_2Fe-2S"/>
</dbReference>
<gene>
    <name evidence="8" type="ordered locus">Bd2246</name>
</gene>
<dbReference type="SUPFAM" id="SSF51905">
    <property type="entry name" value="FAD/NAD(P)-binding domain"/>
    <property type="match status" value="1"/>
</dbReference>
<dbReference type="Gene3D" id="3.30.9.10">
    <property type="entry name" value="D-Amino Acid Oxidase, subunit A, domain 2"/>
    <property type="match status" value="1"/>
</dbReference>
<evidence type="ECO:0000256" key="4">
    <source>
        <dbReference type="ARBA" id="ARBA00023014"/>
    </source>
</evidence>
<evidence type="ECO:0000256" key="1">
    <source>
        <dbReference type="ARBA" id="ARBA00022714"/>
    </source>
</evidence>
<dbReference type="GO" id="GO:0016491">
    <property type="term" value="F:oxidoreductase activity"/>
    <property type="evidence" value="ECO:0007669"/>
    <property type="project" value="UniProtKB-KW"/>
</dbReference>
<evidence type="ECO:0000256" key="3">
    <source>
        <dbReference type="ARBA" id="ARBA00023004"/>
    </source>
</evidence>
<feature type="compositionally biased region" description="Basic and acidic residues" evidence="6">
    <location>
        <begin position="519"/>
        <end position="537"/>
    </location>
</feature>
<dbReference type="eggNOG" id="COG0665">
    <property type="taxonomic scope" value="Bacteria"/>
</dbReference>
<evidence type="ECO:0000256" key="6">
    <source>
        <dbReference type="SAM" id="MobiDB-lite"/>
    </source>
</evidence>
<evidence type="ECO:0000256" key="5">
    <source>
        <dbReference type="ARBA" id="ARBA00023157"/>
    </source>
</evidence>
<protein>
    <submittedName>
        <fullName evidence="8">Oxidoreductase</fullName>
        <ecNumber evidence="8">1.1.1.-</ecNumber>
    </submittedName>
</protein>
<dbReference type="SUPFAM" id="SSF50022">
    <property type="entry name" value="ISP domain"/>
    <property type="match status" value="1"/>
</dbReference>
<dbReference type="InterPro" id="IPR038010">
    <property type="entry name" value="YhfW_C"/>
</dbReference>
<keyword evidence="3" id="KW-0408">Iron</keyword>
<evidence type="ECO:0000313" key="8">
    <source>
        <dbReference type="EMBL" id="CAE80077.1"/>
    </source>
</evidence>
<dbReference type="EMBL" id="BX842652">
    <property type="protein sequence ID" value="CAE80077.1"/>
    <property type="molecule type" value="Genomic_DNA"/>
</dbReference>
<keyword evidence="4" id="KW-0411">Iron-sulfur</keyword>
<dbReference type="Gene3D" id="2.102.10.10">
    <property type="entry name" value="Rieske [2Fe-2S] iron-sulphur domain"/>
    <property type="match status" value="1"/>
</dbReference>
<dbReference type="GO" id="GO:0051537">
    <property type="term" value="F:2 iron, 2 sulfur cluster binding"/>
    <property type="evidence" value="ECO:0007669"/>
    <property type="project" value="UniProtKB-KW"/>
</dbReference>
<accession>Q6MKY0</accession>
<dbReference type="GO" id="GO:0046872">
    <property type="term" value="F:metal ion binding"/>
    <property type="evidence" value="ECO:0007669"/>
    <property type="project" value="UniProtKB-KW"/>
</dbReference>
<sequence length="537" mass="59719">MLPHQQNNPSFWQNTKAPEFPPLLEDTSTDICVVGAGIAGLLNSYVLLKNGFQVTILERDTLGHNETSRTSAHLSNVLDEGLSRLLDNLGEENARKAIASHSDAIDLIEKIVAEENIDCDFRRIDGYLYLSHESNKDYLKEEGQAAAKLGFKDVELLASPPYFAEFGPALRFPRQARIHIQKFINGLLQAIVAMGGKVHSQSPAVEFKDGGLPSVKTENGQYVYARHVVVCTNVPVNDRVLVHTMEAAYRTYIIGIEVPHDAFPDILMWDTSHPYHYVRKIENHSEGKDLMLIGGEDHRVGQEDHPESKFETLHDWALFNLGISGPIAYQWSGQIIEPVDGLAHIGRNPGNRNTYIVSGDSGHGLTHAAVGAMVIRDLIQKHPNDWAHLYSPSRFKMKNLGKVISANMNALTQYRDRIMLRDELKNITARPGEGRLVHQGAKTFAVYTNEKNETATLNAVCPHLGGIVHWNEAEKTWDCPCHGSRFACTGEVINGPAISGLKTAVMKKTQEKPASIAMPDERTEYEKAKPRDTSAER</sequence>
<dbReference type="GO" id="GO:0016020">
    <property type="term" value="C:membrane"/>
    <property type="evidence" value="ECO:0007669"/>
    <property type="project" value="InterPro"/>
</dbReference>
<dbReference type="PANTHER" id="PTHR13847">
    <property type="entry name" value="SARCOSINE DEHYDROGENASE-RELATED"/>
    <property type="match status" value="1"/>
</dbReference>
<dbReference type="RefSeq" id="WP_011164679.1">
    <property type="nucleotide sequence ID" value="NC_005363.1"/>
</dbReference>
<keyword evidence="9" id="KW-1185">Reference proteome</keyword>
<dbReference type="PANTHER" id="PTHR13847:SF281">
    <property type="entry name" value="FAD DEPENDENT OXIDOREDUCTASE DOMAIN-CONTAINING PROTEIN"/>
    <property type="match status" value="1"/>
</dbReference>
<dbReference type="eggNOG" id="COG0723">
    <property type="taxonomic scope" value="Bacteria"/>
</dbReference>
<evidence type="ECO:0000313" key="9">
    <source>
        <dbReference type="Proteomes" id="UP000008080"/>
    </source>
</evidence>
<dbReference type="PRINTS" id="PR00162">
    <property type="entry name" value="RIESKE"/>
</dbReference>